<dbReference type="Proteomes" id="UP000887013">
    <property type="component" value="Unassembled WGS sequence"/>
</dbReference>
<protein>
    <submittedName>
        <fullName evidence="1">Uncharacterized protein</fullName>
    </submittedName>
</protein>
<evidence type="ECO:0000313" key="1">
    <source>
        <dbReference type="EMBL" id="GFU04514.1"/>
    </source>
</evidence>
<organism evidence="1 2">
    <name type="scientific">Nephila pilipes</name>
    <name type="common">Giant wood spider</name>
    <name type="synonym">Nephila maculata</name>
    <dbReference type="NCBI Taxonomy" id="299642"/>
    <lineage>
        <taxon>Eukaryota</taxon>
        <taxon>Metazoa</taxon>
        <taxon>Ecdysozoa</taxon>
        <taxon>Arthropoda</taxon>
        <taxon>Chelicerata</taxon>
        <taxon>Arachnida</taxon>
        <taxon>Araneae</taxon>
        <taxon>Araneomorphae</taxon>
        <taxon>Entelegynae</taxon>
        <taxon>Araneoidea</taxon>
        <taxon>Nephilidae</taxon>
        <taxon>Nephila</taxon>
    </lineage>
</organism>
<evidence type="ECO:0000313" key="2">
    <source>
        <dbReference type="Proteomes" id="UP000887013"/>
    </source>
</evidence>
<dbReference type="AlphaFoldDB" id="A0A8X6Q678"/>
<gene>
    <name evidence="1" type="ORF">NPIL_391</name>
</gene>
<reference evidence="1" key="1">
    <citation type="submission" date="2020-08" db="EMBL/GenBank/DDBJ databases">
        <title>Multicomponent nature underlies the extraordinary mechanical properties of spider dragline silk.</title>
        <authorList>
            <person name="Kono N."/>
            <person name="Nakamura H."/>
            <person name="Mori M."/>
            <person name="Yoshida Y."/>
            <person name="Ohtoshi R."/>
            <person name="Malay A.D."/>
            <person name="Moran D.A.P."/>
            <person name="Tomita M."/>
            <person name="Numata K."/>
            <person name="Arakawa K."/>
        </authorList>
    </citation>
    <scope>NUCLEOTIDE SEQUENCE</scope>
</reference>
<keyword evidence="2" id="KW-1185">Reference proteome</keyword>
<dbReference type="OrthoDB" id="6428042at2759"/>
<accession>A0A8X6Q678</accession>
<dbReference type="EMBL" id="BMAW01027894">
    <property type="protein sequence ID" value="GFU04514.1"/>
    <property type="molecule type" value="Genomic_DNA"/>
</dbReference>
<sequence>MMHDILKRGQHHRFLGRVSGVISAQKSSVAKCGKQLTVAATRLGIENPNIYTLVERVHWLEHVKVASDRRREQPRLPDSGKKKLSESRVVFGGFCTSRMKLFSCKENVQ</sequence>
<proteinExistence type="predicted"/>
<name>A0A8X6Q678_NEPPI</name>
<comment type="caution">
    <text evidence="1">The sequence shown here is derived from an EMBL/GenBank/DDBJ whole genome shotgun (WGS) entry which is preliminary data.</text>
</comment>